<dbReference type="InterPro" id="IPR001849">
    <property type="entry name" value="PH_domain"/>
</dbReference>
<dbReference type="Proteomes" id="UP000557566">
    <property type="component" value="Unassembled WGS sequence"/>
</dbReference>
<feature type="region of interest" description="Disordered" evidence="1">
    <location>
        <begin position="406"/>
        <end position="429"/>
    </location>
</feature>
<keyword evidence="4" id="KW-1185">Reference proteome</keyword>
<dbReference type="CDD" id="cd13298">
    <property type="entry name" value="PH1_PH_fungal"/>
    <property type="match status" value="1"/>
</dbReference>
<evidence type="ECO:0000313" key="3">
    <source>
        <dbReference type="EMBL" id="KAF4509810.1"/>
    </source>
</evidence>
<evidence type="ECO:0000256" key="1">
    <source>
        <dbReference type="SAM" id="MobiDB-lite"/>
    </source>
</evidence>
<feature type="domain" description="PH" evidence="2">
    <location>
        <begin position="51"/>
        <end position="148"/>
    </location>
</feature>
<protein>
    <recommendedName>
        <fullName evidence="2">PH domain-containing protein</fullName>
    </recommendedName>
</protein>
<feature type="region of interest" description="Disordered" evidence="1">
    <location>
        <begin position="222"/>
        <end position="242"/>
    </location>
</feature>
<dbReference type="PANTHER" id="PTHR14336">
    <property type="entry name" value="TANDEM PH DOMAIN CONTAINING PROTEIN"/>
    <property type="match status" value="1"/>
</dbReference>
<dbReference type="Gene3D" id="2.30.29.30">
    <property type="entry name" value="Pleckstrin-homology domain (PH domain)/Phosphotyrosine-binding domain (PTB)"/>
    <property type="match status" value="2"/>
</dbReference>
<feature type="compositionally biased region" description="Basic and acidic residues" evidence="1">
    <location>
        <begin position="282"/>
        <end position="291"/>
    </location>
</feature>
<feature type="region of interest" description="Disordered" evidence="1">
    <location>
        <begin position="255"/>
        <end position="291"/>
    </location>
</feature>
<dbReference type="Pfam" id="PF00169">
    <property type="entry name" value="PH"/>
    <property type="match status" value="2"/>
</dbReference>
<dbReference type="SUPFAM" id="SSF50729">
    <property type="entry name" value="PH domain-like"/>
    <property type="match status" value="2"/>
</dbReference>
<comment type="caution">
    <text evidence="3">The sequence shown here is derived from an EMBL/GenBank/DDBJ whole genome shotgun (WGS) entry which is preliminary data.</text>
</comment>
<dbReference type="CDD" id="cd13299">
    <property type="entry name" value="PH2_PH_fungal"/>
    <property type="match status" value="1"/>
</dbReference>
<dbReference type="InterPro" id="IPR051707">
    <property type="entry name" value="PI-Interact_SigTrans_Reg"/>
</dbReference>
<gene>
    <name evidence="3" type="ORF">G6O67_003947</name>
</gene>
<name>A0A8H4V6T5_9HYPO</name>
<dbReference type="EMBL" id="JAAVMX010000004">
    <property type="protein sequence ID" value="KAF4509810.1"/>
    <property type="molecule type" value="Genomic_DNA"/>
</dbReference>
<sequence length="429" mass="47520">MPEAQAVDVVPRPTGAAKDARDAAGRLPQNGSKNDSLAASVNENGCFESDRVIKCGYVERRTQKTRKWKTVYVVLRSNTLSVYKNEKETKLRHQVYLSDLTAVAFLKDPKHKRQNVFGLFSPSRNFHFQAPTAKDGQEWVDLIRKDAGVDDDDEVFLASPLARSLSPNELVAAGPSLPGHEYSGFDGDHIMLSSSPEPNGPLGPFFAAAGLRESFNNVDWSGNELPSHSDLSDNEGPRPLGASLESLTIQPQAEASSLPRGGVMASRPPVNRSLSQASILNDKSKKGDKNGNVDADLDRVIWHGWLWMLRSKGGVRQWKNMWAVLRPRNLILYKDESEYAVQWLVQLSAVVNVVDIDPLSKSKENCLQIITEEKSYRFCAREEESLVQFIGAFKSLLAKRRGLDGRGAPLPRATPSRLDDQARGQTKTE</sequence>
<reference evidence="3 4" key="1">
    <citation type="journal article" date="2020" name="Genome Biol. Evol.">
        <title>A new high-quality draft genome assembly of the Chinese cordyceps Ophiocordyceps sinensis.</title>
        <authorList>
            <person name="Shu R."/>
            <person name="Zhang J."/>
            <person name="Meng Q."/>
            <person name="Zhang H."/>
            <person name="Zhou G."/>
            <person name="Li M."/>
            <person name="Wu P."/>
            <person name="Zhao Y."/>
            <person name="Chen C."/>
            <person name="Qin Q."/>
        </authorList>
    </citation>
    <scope>NUCLEOTIDE SEQUENCE [LARGE SCALE GENOMIC DNA]</scope>
    <source>
        <strain evidence="3 4">IOZ07</strain>
    </source>
</reference>
<dbReference type="AlphaFoldDB" id="A0A8H4V6T5"/>
<proteinExistence type="predicted"/>
<evidence type="ECO:0000313" key="4">
    <source>
        <dbReference type="Proteomes" id="UP000557566"/>
    </source>
</evidence>
<dbReference type="OrthoDB" id="2157866at2759"/>
<dbReference type="SMART" id="SM00233">
    <property type="entry name" value="PH"/>
    <property type="match status" value="2"/>
</dbReference>
<feature type="compositionally biased region" description="Basic and acidic residues" evidence="1">
    <location>
        <begin position="417"/>
        <end position="429"/>
    </location>
</feature>
<evidence type="ECO:0000259" key="2">
    <source>
        <dbReference type="PROSITE" id="PS50003"/>
    </source>
</evidence>
<feature type="region of interest" description="Disordered" evidence="1">
    <location>
        <begin position="1"/>
        <end position="35"/>
    </location>
</feature>
<feature type="domain" description="PH" evidence="2">
    <location>
        <begin position="299"/>
        <end position="398"/>
    </location>
</feature>
<dbReference type="InterPro" id="IPR011993">
    <property type="entry name" value="PH-like_dom_sf"/>
</dbReference>
<dbReference type="PROSITE" id="PS50003">
    <property type="entry name" value="PH_DOMAIN"/>
    <property type="match status" value="2"/>
</dbReference>
<accession>A0A8H4V6T5</accession>
<organism evidence="3 4">
    <name type="scientific">Ophiocordyceps sinensis</name>
    <dbReference type="NCBI Taxonomy" id="72228"/>
    <lineage>
        <taxon>Eukaryota</taxon>
        <taxon>Fungi</taxon>
        <taxon>Dikarya</taxon>
        <taxon>Ascomycota</taxon>
        <taxon>Pezizomycotina</taxon>
        <taxon>Sordariomycetes</taxon>
        <taxon>Hypocreomycetidae</taxon>
        <taxon>Hypocreales</taxon>
        <taxon>Ophiocordycipitaceae</taxon>
        <taxon>Ophiocordyceps</taxon>
    </lineage>
</organism>